<dbReference type="EMBL" id="MRWU01000006">
    <property type="protein sequence ID" value="OSX93039.1"/>
    <property type="molecule type" value="Genomic_DNA"/>
</dbReference>
<reference evidence="1 2" key="1">
    <citation type="submission" date="2016-12" db="EMBL/GenBank/DDBJ databases">
        <title>Genome Sequences of Twelve Sporeforming Bacillus Species Isolated from Foods.</title>
        <authorList>
            <person name="De Jong A."/>
            <person name="Holsappel S."/>
            <person name="Kuipers O.P."/>
        </authorList>
    </citation>
    <scope>NUCLEOTIDE SEQUENCE [LARGE SCALE GENOMIC DNA]</scope>
    <source>
        <strain evidence="1 2">S3E15</strain>
    </source>
</reference>
<evidence type="ECO:0000313" key="1">
    <source>
        <dbReference type="EMBL" id="OSX93039.1"/>
    </source>
</evidence>
<dbReference type="AlphaFoldDB" id="A0AAP7W9L5"/>
<organism evidence="1 2">
    <name type="scientific">Bacillus mycoides</name>
    <dbReference type="NCBI Taxonomy" id="1405"/>
    <lineage>
        <taxon>Bacteria</taxon>
        <taxon>Bacillati</taxon>
        <taxon>Bacillota</taxon>
        <taxon>Bacilli</taxon>
        <taxon>Bacillales</taxon>
        <taxon>Bacillaceae</taxon>
        <taxon>Bacillus</taxon>
        <taxon>Bacillus cereus group</taxon>
    </lineage>
</organism>
<dbReference type="Proteomes" id="UP000194131">
    <property type="component" value="Unassembled WGS sequence"/>
</dbReference>
<evidence type="ECO:0000313" key="2">
    <source>
        <dbReference type="Proteomes" id="UP000194131"/>
    </source>
</evidence>
<accession>A0AAP7W9L5</accession>
<gene>
    <name evidence="1" type="ORF">S3E15_05215</name>
</gene>
<comment type="caution">
    <text evidence="1">The sequence shown here is derived from an EMBL/GenBank/DDBJ whole genome shotgun (WGS) entry which is preliminary data.</text>
</comment>
<name>A0AAP7W9L5_BACMY</name>
<protein>
    <submittedName>
        <fullName evidence="1">Uncharacterized protein</fullName>
    </submittedName>
</protein>
<sequence length="37" mass="4673">MLMRGFFMFCKDTVMTKRRPLTHDFIYYFQVYVKMKV</sequence>
<proteinExistence type="predicted"/>